<protein>
    <submittedName>
        <fullName evidence="1">Uncharacterized protein</fullName>
    </submittedName>
</protein>
<reference evidence="1" key="2">
    <citation type="journal article" date="2015" name="Data Brief">
        <title>Shoot transcriptome of the giant reed, Arundo donax.</title>
        <authorList>
            <person name="Barrero R.A."/>
            <person name="Guerrero F.D."/>
            <person name="Moolhuijzen P."/>
            <person name="Goolsby J.A."/>
            <person name="Tidwell J."/>
            <person name="Bellgard S.E."/>
            <person name="Bellgard M.I."/>
        </authorList>
    </citation>
    <scope>NUCLEOTIDE SEQUENCE</scope>
    <source>
        <tissue evidence="1">Shoot tissue taken approximately 20 cm above the soil surface</tissue>
    </source>
</reference>
<name>A0A0A9AEQ8_ARUDO</name>
<proteinExistence type="predicted"/>
<accession>A0A0A9AEQ8</accession>
<organism evidence="1">
    <name type="scientific">Arundo donax</name>
    <name type="common">Giant reed</name>
    <name type="synonym">Donax arundinaceus</name>
    <dbReference type="NCBI Taxonomy" id="35708"/>
    <lineage>
        <taxon>Eukaryota</taxon>
        <taxon>Viridiplantae</taxon>
        <taxon>Streptophyta</taxon>
        <taxon>Embryophyta</taxon>
        <taxon>Tracheophyta</taxon>
        <taxon>Spermatophyta</taxon>
        <taxon>Magnoliopsida</taxon>
        <taxon>Liliopsida</taxon>
        <taxon>Poales</taxon>
        <taxon>Poaceae</taxon>
        <taxon>PACMAD clade</taxon>
        <taxon>Arundinoideae</taxon>
        <taxon>Arundineae</taxon>
        <taxon>Arundo</taxon>
    </lineage>
</organism>
<evidence type="ECO:0000313" key="1">
    <source>
        <dbReference type="EMBL" id="JAD48398.1"/>
    </source>
</evidence>
<dbReference type="AlphaFoldDB" id="A0A0A9AEQ8"/>
<reference evidence="1" key="1">
    <citation type="submission" date="2014-09" db="EMBL/GenBank/DDBJ databases">
        <authorList>
            <person name="Magalhaes I.L.F."/>
            <person name="Oliveira U."/>
            <person name="Santos F.R."/>
            <person name="Vidigal T.H.D.A."/>
            <person name="Brescovit A.D."/>
            <person name="Santos A.J."/>
        </authorList>
    </citation>
    <scope>NUCLEOTIDE SEQUENCE</scope>
    <source>
        <tissue evidence="1">Shoot tissue taken approximately 20 cm above the soil surface</tissue>
    </source>
</reference>
<dbReference type="EMBL" id="GBRH01249497">
    <property type="protein sequence ID" value="JAD48398.1"/>
    <property type="molecule type" value="Transcribed_RNA"/>
</dbReference>
<sequence length="59" mass="6629">MNPIKLRMHISSLFISFCTYSCPGAAPSHSRLRVQLSAAMSACWRPSTPFNLKCTRRSI</sequence>